<dbReference type="RefSeq" id="WP_257784597.1">
    <property type="nucleotide sequence ID" value="NZ_CP016830.1"/>
</dbReference>
<evidence type="ECO:0000313" key="1">
    <source>
        <dbReference type="EMBL" id="SMQ98953.1"/>
    </source>
</evidence>
<organism evidence="2 4">
    <name type="scientific">Xanthomonas fragariae</name>
    <dbReference type="NCBI Taxonomy" id="48664"/>
    <lineage>
        <taxon>Bacteria</taxon>
        <taxon>Pseudomonadati</taxon>
        <taxon>Pseudomonadota</taxon>
        <taxon>Gammaproteobacteria</taxon>
        <taxon>Lysobacterales</taxon>
        <taxon>Lysobacteraceae</taxon>
        <taxon>Xanthomonas</taxon>
    </lineage>
</organism>
<name>A0A1Y6HHK8_9XANT</name>
<protein>
    <submittedName>
        <fullName evidence="2">Uncharacterized protein</fullName>
    </submittedName>
</protein>
<accession>A0A1Y6HHK8</accession>
<dbReference type="EMBL" id="LT853882">
    <property type="protein sequence ID" value="SMQ98953.1"/>
    <property type="molecule type" value="Genomic_DNA"/>
</dbReference>
<dbReference type="GeneID" id="79411898"/>
<dbReference type="AlphaFoldDB" id="A0A1Y6HHK8"/>
<reference evidence="2 4" key="2">
    <citation type="submission" date="2017-05" db="EMBL/GenBank/DDBJ databases">
        <authorList>
            <person name="Song R."/>
            <person name="Chenine A.L."/>
            <person name="Ruprecht R.M."/>
        </authorList>
    </citation>
    <scope>NUCLEOTIDE SEQUENCE [LARGE SCALE GENOMIC DNA]</scope>
    <source>
        <strain evidence="2">PD5205</strain>
    </source>
</reference>
<keyword evidence="3" id="KW-1185">Reference proteome</keyword>
<gene>
    <name evidence="2" type="ORF">PD5205_01690</name>
    <name evidence="1" type="ORF">PD885_01708</name>
</gene>
<reference evidence="1 3" key="1">
    <citation type="submission" date="2017-05" db="EMBL/GenBank/DDBJ databases">
        <authorList>
            <person name="Blom J."/>
        </authorList>
    </citation>
    <scope>NUCLEOTIDE SEQUENCE [LARGE SCALE GENOMIC DNA]</scope>
    <source>
        <strain evidence="1">PD885</strain>
    </source>
</reference>
<proteinExistence type="predicted"/>
<dbReference type="Proteomes" id="UP000195953">
    <property type="component" value="Chromosome 1"/>
</dbReference>
<dbReference type="Proteomes" id="UP000195877">
    <property type="component" value="Chromosome 1"/>
</dbReference>
<evidence type="ECO:0000313" key="2">
    <source>
        <dbReference type="EMBL" id="SMR02994.1"/>
    </source>
</evidence>
<evidence type="ECO:0000313" key="3">
    <source>
        <dbReference type="Proteomes" id="UP000195877"/>
    </source>
</evidence>
<sequence>MGLHLSLAILFAFQMGDNIRAKAETFKQKTRQICDQAIND</sequence>
<dbReference type="EMBL" id="LT853885">
    <property type="protein sequence ID" value="SMR02994.1"/>
    <property type="molecule type" value="Genomic_DNA"/>
</dbReference>
<evidence type="ECO:0000313" key="4">
    <source>
        <dbReference type="Proteomes" id="UP000195953"/>
    </source>
</evidence>